<dbReference type="SUPFAM" id="SSF56112">
    <property type="entry name" value="Protein kinase-like (PK-like)"/>
    <property type="match status" value="1"/>
</dbReference>
<dbReference type="Gene3D" id="3.30.200.20">
    <property type="entry name" value="Phosphorylase Kinase, domain 1"/>
    <property type="match status" value="1"/>
</dbReference>
<organism evidence="2 3">
    <name type="scientific">Siminovitchia fordii</name>
    <dbReference type="NCBI Taxonomy" id="254759"/>
    <lineage>
        <taxon>Bacteria</taxon>
        <taxon>Bacillati</taxon>
        <taxon>Bacillota</taxon>
        <taxon>Bacilli</taxon>
        <taxon>Bacillales</taxon>
        <taxon>Bacillaceae</taxon>
        <taxon>Siminovitchia</taxon>
    </lineage>
</organism>
<dbReference type="Proteomes" id="UP000680279">
    <property type="component" value="Unassembled WGS sequence"/>
</dbReference>
<dbReference type="Gene3D" id="1.20.58.840">
    <property type="match status" value="1"/>
</dbReference>
<feature type="domain" description="Aminoglycoside phosphotransferase" evidence="1">
    <location>
        <begin position="20"/>
        <end position="242"/>
    </location>
</feature>
<accession>A0ABQ4K4U7</accession>
<protein>
    <recommendedName>
        <fullName evidence="1">Aminoglycoside phosphotransferase domain-containing protein</fullName>
    </recommendedName>
</protein>
<keyword evidence="3" id="KW-1185">Reference proteome</keyword>
<gene>
    <name evidence="2" type="ORF">J1TS3_13410</name>
</gene>
<comment type="caution">
    <text evidence="2">The sequence shown here is derived from an EMBL/GenBank/DDBJ whole genome shotgun (WGS) entry which is preliminary data.</text>
</comment>
<dbReference type="Gene3D" id="1.10.510.10">
    <property type="entry name" value="Transferase(Phosphotransferase) domain 1"/>
    <property type="match status" value="1"/>
</dbReference>
<reference evidence="2 3" key="1">
    <citation type="submission" date="2021-03" db="EMBL/GenBank/DDBJ databases">
        <title>Antimicrobial resistance genes in bacteria isolated from Japanese honey, and their potential for conferring macrolide and lincosamide resistance in the American foulbrood pathogen Paenibacillus larvae.</title>
        <authorList>
            <person name="Okamoto M."/>
            <person name="Kumagai M."/>
            <person name="Kanamori H."/>
            <person name="Takamatsu D."/>
        </authorList>
    </citation>
    <scope>NUCLEOTIDE SEQUENCE [LARGE SCALE GENOMIC DNA]</scope>
    <source>
        <strain evidence="2 3">J1TS3</strain>
    </source>
</reference>
<dbReference type="InterPro" id="IPR011009">
    <property type="entry name" value="Kinase-like_dom_sf"/>
</dbReference>
<name>A0ABQ4K4U7_9BACI</name>
<evidence type="ECO:0000259" key="1">
    <source>
        <dbReference type="Pfam" id="PF01636"/>
    </source>
</evidence>
<dbReference type="RefSeq" id="WP_018705645.1">
    <property type="nucleotide sequence ID" value="NZ_BOQT01000003.1"/>
</dbReference>
<evidence type="ECO:0000313" key="3">
    <source>
        <dbReference type="Proteomes" id="UP000680279"/>
    </source>
</evidence>
<evidence type="ECO:0000313" key="2">
    <source>
        <dbReference type="EMBL" id="GIN20207.1"/>
    </source>
</evidence>
<sequence>MEKLLKEYYGIEITTILSQKGGWASLAYKVINHDQSYFLKVYEKSRASTPKLTERIDEYVPIMEWLIRNGGLNGKTSTPILTKGGDYKCEDDNGVYLLYDYIEGDTIGHQELTENQIYQLSDIIANLHLYGEEIPVNTDSIKEDFHVPFLPLLRRISNQESKNLPDDLRKVVCPYIDQINDLVDTVVSLAQHLKSSHIRMALCHTDLHNWNLMQSKQQLMLIDWEGLKIAPVEADLMFLVDKPYYDIFLRIYKEVHGNFKLNPDALHFYQGRRKLEDIGEFIEQLLFDSLSQEERVVAINYLKEELRNIIR</sequence>
<dbReference type="Pfam" id="PF01636">
    <property type="entry name" value="APH"/>
    <property type="match status" value="1"/>
</dbReference>
<proteinExistence type="predicted"/>
<dbReference type="InterPro" id="IPR002575">
    <property type="entry name" value="Aminoglycoside_PTrfase"/>
</dbReference>
<dbReference type="EMBL" id="BOQT01000003">
    <property type="protein sequence ID" value="GIN20207.1"/>
    <property type="molecule type" value="Genomic_DNA"/>
</dbReference>